<organism evidence="1 2">
    <name type="scientific">Mucilaginibacter celer</name>
    <dbReference type="NCBI Taxonomy" id="2305508"/>
    <lineage>
        <taxon>Bacteria</taxon>
        <taxon>Pseudomonadati</taxon>
        <taxon>Bacteroidota</taxon>
        <taxon>Sphingobacteriia</taxon>
        <taxon>Sphingobacteriales</taxon>
        <taxon>Sphingobacteriaceae</taxon>
        <taxon>Mucilaginibacter</taxon>
    </lineage>
</organism>
<keyword evidence="2" id="KW-1185">Reference proteome</keyword>
<dbReference type="PROSITE" id="PS51257">
    <property type="entry name" value="PROKAR_LIPOPROTEIN"/>
    <property type="match status" value="1"/>
</dbReference>
<dbReference type="Gene3D" id="2.30.180.10">
    <property type="entry name" value="FAS1 domain"/>
    <property type="match status" value="1"/>
</dbReference>
<proteinExistence type="predicted"/>
<dbReference type="OrthoDB" id="1097608at2"/>
<name>A0A494VUY9_9SPHI</name>
<sequence>MKSNMKNIIIAFAGLLLVLTGCKRDEYYKDGGKAKADYPGDMLQYLQDKAVPFDTIAQIVKLAGMEETFRKTDFTFFAPDDDVIKRTIGNNKTRGSLNKFLFDAGRDTVKNLSDIDSAIWKKYLQRYMFKGINRLKDYPQIDINLQNQYPGALYYAYSGDVLNIGVIYDDANNIKYIGPRTLVISYIYDINNAQNAVFRNKISSSDIKPKNGVVHTLQYNEAYFGFNQDDFYQEIYFAGLHHSD</sequence>
<evidence type="ECO:0000313" key="2">
    <source>
        <dbReference type="Proteomes" id="UP000270046"/>
    </source>
</evidence>
<protein>
    <submittedName>
        <fullName evidence="1">Uncharacterized protein</fullName>
    </submittedName>
</protein>
<dbReference type="InterPro" id="IPR036378">
    <property type="entry name" value="FAS1_dom_sf"/>
</dbReference>
<accession>A0A494VUY9</accession>
<gene>
    <name evidence="1" type="ORF">HYN43_007090</name>
</gene>
<evidence type="ECO:0000313" key="1">
    <source>
        <dbReference type="EMBL" id="AYL95075.1"/>
    </source>
</evidence>
<dbReference type="SUPFAM" id="SSF82153">
    <property type="entry name" value="FAS1 domain"/>
    <property type="match status" value="1"/>
</dbReference>
<dbReference type="KEGG" id="muh:HYN43_007090"/>
<reference evidence="1 2" key="1">
    <citation type="submission" date="2018-10" db="EMBL/GenBank/DDBJ databases">
        <title>Genome sequencing of Mucilaginibacter sp. HYN0043.</title>
        <authorList>
            <person name="Kim M."/>
            <person name="Yi H."/>
        </authorList>
    </citation>
    <scope>NUCLEOTIDE SEQUENCE [LARGE SCALE GENOMIC DNA]</scope>
    <source>
        <strain evidence="1 2">HYN0043</strain>
    </source>
</reference>
<dbReference type="Proteomes" id="UP000270046">
    <property type="component" value="Chromosome"/>
</dbReference>
<dbReference type="EMBL" id="CP032869">
    <property type="protein sequence ID" value="AYL95075.1"/>
    <property type="molecule type" value="Genomic_DNA"/>
</dbReference>
<dbReference type="AlphaFoldDB" id="A0A494VUY9"/>